<protein>
    <submittedName>
        <fullName evidence="1">Uncharacterized protein</fullName>
    </submittedName>
</protein>
<reference evidence="1 2" key="1">
    <citation type="submission" date="2016-10" db="EMBL/GenBank/DDBJ databases">
        <authorList>
            <person name="de Groot N.N."/>
        </authorList>
    </citation>
    <scope>NUCLEOTIDE SEQUENCE [LARGE SCALE GENOMIC DNA]</scope>
    <source>
        <strain evidence="1 2">CGMCC 1.10239</strain>
    </source>
</reference>
<evidence type="ECO:0000313" key="1">
    <source>
        <dbReference type="EMBL" id="SDN26383.1"/>
    </source>
</evidence>
<dbReference type="AlphaFoldDB" id="A0A1H0A0B7"/>
<proteinExistence type="predicted"/>
<name>A0A1H0A0B7_9BACL</name>
<evidence type="ECO:0000313" key="2">
    <source>
        <dbReference type="Proteomes" id="UP000182783"/>
    </source>
</evidence>
<dbReference type="Proteomes" id="UP000182783">
    <property type="component" value="Unassembled WGS sequence"/>
</dbReference>
<gene>
    <name evidence="1" type="ORF">SAMN05216191_1345</name>
</gene>
<dbReference type="EMBL" id="FNGM01000034">
    <property type="protein sequence ID" value="SDN26383.1"/>
    <property type="molecule type" value="Genomic_DNA"/>
</dbReference>
<sequence>MEEWRTRTEGAIRSLFSFITMENYRIELDALNALVRAQHRTNELLEKLLEREAPTQQVETIQKNIVREGQTGKRTGRKPRVPA</sequence>
<accession>A0A1H0A0B7</accession>
<organism evidence="1 2">
    <name type="scientific">Paenibacillus jilunlii</name>
    <dbReference type="NCBI Taxonomy" id="682956"/>
    <lineage>
        <taxon>Bacteria</taxon>
        <taxon>Bacillati</taxon>
        <taxon>Bacillota</taxon>
        <taxon>Bacilli</taxon>
        <taxon>Bacillales</taxon>
        <taxon>Paenibacillaceae</taxon>
        <taxon>Paenibacillus</taxon>
    </lineage>
</organism>